<organism evidence="7 8">
    <name type="scientific">Phaedon cochleariae</name>
    <name type="common">Mustard beetle</name>
    <dbReference type="NCBI Taxonomy" id="80249"/>
    <lineage>
        <taxon>Eukaryota</taxon>
        <taxon>Metazoa</taxon>
        <taxon>Ecdysozoa</taxon>
        <taxon>Arthropoda</taxon>
        <taxon>Hexapoda</taxon>
        <taxon>Insecta</taxon>
        <taxon>Pterygota</taxon>
        <taxon>Neoptera</taxon>
        <taxon>Endopterygota</taxon>
        <taxon>Coleoptera</taxon>
        <taxon>Polyphaga</taxon>
        <taxon>Cucujiformia</taxon>
        <taxon>Chrysomeloidea</taxon>
        <taxon>Chrysomelidae</taxon>
        <taxon>Chrysomelinae</taxon>
        <taxon>Chrysomelini</taxon>
        <taxon>Phaedon</taxon>
    </lineage>
</organism>
<gene>
    <name evidence="7" type="ORF">PHAECO_LOCUS3410</name>
</gene>
<evidence type="ECO:0000256" key="4">
    <source>
        <dbReference type="ARBA" id="ARBA00022691"/>
    </source>
</evidence>
<dbReference type="OrthoDB" id="540004at2759"/>
<dbReference type="PANTHER" id="PTHR12843">
    <property type="entry name" value="PROTEIN-LYSINE N-METHYLTRANSFERASE METTL10"/>
    <property type="match status" value="1"/>
</dbReference>
<evidence type="ECO:0000259" key="6">
    <source>
        <dbReference type="Pfam" id="PF13847"/>
    </source>
</evidence>
<feature type="domain" description="Methyltransferase" evidence="6">
    <location>
        <begin position="56"/>
        <end position="182"/>
    </location>
</feature>
<dbReference type="GO" id="GO:0032259">
    <property type="term" value="P:methylation"/>
    <property type="evidence" value="ECO:0007669"/>
    <property type="project" value="UniProtKB-KW"/>
</dbReference>
<evidence type="ECO:0000313" key="8">
    <source>
        <dbReference type="Proteomes" id="UP001153737"/>
    </source>
</evidence>
<comment type="function">
    <text evidence="5">S-adenosyl-L-methionine-dependent protein-lysine N-methyltransferase that methylates elongation factor 1-alpha.</text>
</comment>
<accession>A0A9N9X3S0</accession>
<keyword evidence="8" id="KW-1185">Reference proteome</keyword>
<dbReference type="Pfam" id="PF13847">
    <property type="entry name" value="Methyltransf_31"/>
    <property type="match status" value="1"/>
</dbReference>
<dbReference type="HAMAP" id="MF_03188">
    <property type="entry name" value="Methyltr_EFM4"/>
    <property type="match status" value="1"/>
</dbReference>
<dbReference type="InterPro" id="IPR025714">
    <property type="entry name" value="Methyltranfer_dom"/>
</dbReference>
<evidence type="ECO:0000313" key="7">
    <source>
        <dbReference type="EMBL" id="CAG9816385.1"/>
    </source>
</evidence>
<comment type="similarity">
    <text evidence="5">Belongs to the class I-like SAM-binding methyltransferase superfamily. EFM4 family.</text>
</comment>
<dbReference type="InterPro" id="IPR026635">
    <property type="entry name" value="Efm4/METTL10"/>
</dbReference>
<dbReference type="InterPro" id="IPR029063">
    <property type="entry name" value="SAM-dependent_MTases_sf"/>
</dbReference>
<evidence type="ECO:0000256" key="2">
    <source>
        <dbReference type="ARBA" id="ARBA00022603"/>
    </source>
</evidence>
<keyword evidence="4 5" id="KW-0949">S-adenosyl-L-methionine</keyword>
<dbReference type="CDD" id="cd02440">
    <property type="entry name" value="AdoMet_MTases"/>
    <property type="match status" value="1"/>
</dbReference>
<dbReference type="SUPFAM" id="SSF53335">
    <property type="entry name" value="S-adenosyl-L-methionine-dependent methyltransferases"/>
    <property type="match status" value="1"/>
</dbReference>
<dbReference type="GO" id="GO:0016279">
    <property type="term" value="F:protein-lysine N-methyltransferase activity"/>
    <property type="evidence" value="ECO:0007669"/>
    <property type="project" value="UniProtKB-UniRule"/>
</dbReference>
<reference evidence="7" key="1">
    <citation type="submission" date="2022-01" db="EMBL/GenBank/DDBJ databases">
        <authorList>
            <person name="King R."/>
        </authorList>
    </citation>
    <scope>NUCLEOTIDE SEQUENCE</scope>
</reference>
<dbReference type="EMBL" id="OU896719">
    <property type="protein sequence ID" value="CAG9816385.1"/>
    <property type="molecule type" value="Genomic_DNA"/>
</dbReference>
<dbReference type="AlphaFoldDB" id="A0A9N9X3S0"/>
<dbReference type="PANTHER" id="PTHR12843:SF5">
    <property type="entry name" value="EEF1A LYSINE METHYLTRANSFERASE 2"/>
    <property type="match status" value="1"/>
</dbReference>
<reference evidence="7" key="2">
    <citation type="submission" date="2022-10" db="EMBL/GenBank/DDBJ databases">
        <authorList>
            <consortium name="ENA_rothamsted_submissions"/>
            <consortium name="culmorum"/>
            <person name="King R."/>
        </authorList>
    </citation>
    <scope>NUCLEOTIDE SEQUENCE</scope>
</reference>
<evidence type="ECO:0000256" key="3">
    <source>
        <dbReference type="ARBA" id="ARBA00022679"/>
    </source>
</evidence>
<protein>
    <recommendedName>
        <fullName evidence="5">Protein-lysine N-methyltransferase PHAECO_LOCUS3410</fullName>
        <ecNumber evidence="5">2.1.1.-</ecNumber>
    </recommendedName>
</protein>
<proteinExistence type="inferred from homology"/>
<comment type="subcellular location">
    <subcellularLocation>
        <location evidence="5">Cytoplasm</location>
    </subcellularLocation>
</comment>
<sequence length="210" mass="24078">MEELESSELGTLEYWENRYKDEIHNFSNHGDPGEVWFGEDIVDRVIRWMNESDIIEKNSKIVDIGCGNGMLLVELANEGYRNLIGLDYSENAIDLARKIAEKQNLSIEFMTCDVLKGLPDKYEVVHDKGTYDAISLSENPKEQREKYIETVHHSLDEMGVLIITSCNWTQNELEEQFNGKFQRTATIPTPQFKFGGKIGSVVTCCVFQKK</sequence>
<keyword evidence="2 5" id="KW-0489">Methyltransferase</keyword>
<evidence type="ECO:0000256" key="1">
    <source>
        <dbReference type="ARBA" id="ARBA00022490"/>
    </source>
</evidence>
<dbReference type="Proteomes" id="UP001153737">
    <property type="component" value="Chromosome 13"/>
</dbReference>
<keyword evidence="1 5" id="KW-0963">Cytoplasm</keyword>
<dbReference type="Gene3D" id="3.40.50.150">
    <property type="entry name" value="Vaccinia Virus protein VP39"/>
    <property type="match status" value="1"/>
</dbReference>
<name>A0A9N9X3S0_PHACE</name>
<evidence type="ECO:0000256" key="5">
    <source>
        <dbReference type="HAMAP-Rule" id="MF_03188"/>
    </source>
</evidence>
<keyword evidence="3 5" id="KW-0808">Transferase</keyword>
<dbReference type="EC" id="2.1.1.-" evidence="5"/>
<dbReference type="GO" id="GO:0005737">
    <property type="term" value="C:cytoplasm"/>
    <property type="evidence" value="ECO:0007669"/>
    <property type="project" value="UniProtKB-SubCell"/>
</dbReference>